<dbReference type="EMBL" id="JAMQPM010000004">
    <property type="protein sequence ID" value="MCW7526867.1"/>
    <property type="molecule type" value="Genomic_DNA"/>
</dbReference>
<dbReference type="Proteomes" id="UP001208540">
    <property type="component" value="Unassembled WGS sequence"/>
</dbReference>
<evidence type="ECO:0000259" key="1">
    <source>
        <dbReference type="Pfam" id="PF00535"/>
    </source>
</evidence>
<dbReference type="Pfam" id="PF00535">
    <property type="entry name" value="Glycos_transf_2"/>
    <property type="match status" value="1"/>
</dbReference>
<keyword evidence="3" id="KW-0328">Glycosyltransferase</keyword>
<protein>
    <submittedName>
        <fullName evidence="3">Glycosyltransferase</fullName>
        <ecNumber evidence="3">2.4.-.-</ecNumber>
    </submittedName>
</protein>
<feature type="domain" description="Glycosyltransferase 2-like" evidence="1">
    <location>
        <begin position="11"/>
        <end position="173"/>
    </location>
</feature>
<keyword evidence="3" id="KW-0808">Transferase</keyword>
<dbReference type="EC" id="2.4.-.-" evidence="3"/>
<proteinExistence type="predicted"/>
<organism evidence="3 4">
    <name type="scientific">Leptospira soteropolitanensis</name>
    <dbReference type="NCBI Taxonomy" id="2950025"/>
    <lineage>
        <taxon>Bacteria</taxon>
        <taxon>Pseudomonadati</taxon>
        <taxon>Spirochaetota</taxon>
        <taxon>Spirochaetia</taxon>
        <taxon>Leptospirales</taxon>
        <taxon>Leptospiraceae</taxon>
        <taxon>Leptospira</taxon>
    </lineage>
</organism>
<keyword evidence="5" id="KW-1185">Reference proteome</keyword>
<dbReference type="EMBL" id="JAMQPL010000004">
    <property type="protein sequence ID" value="MCW7530744.1"/>
    <property type="molecule type" value="Genomic_DNA"/>
</dbReference>
<dbReference type="RefSeq" id="WP_265352073.1">
    <property type="nucleotide sequence ID" value="NZ_JAMQPL010000004.1"/>
</dbReference>
<dbReference type="InterPro" id="IPR001173">
    <property type="entry name" value="Glyco_trans_2-like"/>
</dbReference>
<gene>
    <name evidence="2" type="ORF">ND861_10970</name>
    <name evidence="3" type="ORF">ND862_10995</name>
</gene>
<evidence type="ECO:0000313" key="2">
    <source>
        <dbReference type="EMBL" id="MCW7526867.1"/>
    </source>
</evidence>
<dbReference type="AlphaFoldDB" id="A0AAW5VI25"/>
<accession>A0AAW5VI25</accession>
<dbReference type="PANTHER" id="PTHR43685">
    <property type="entry name" value="GLYCOSYLTRANSFERASE"/>
    <property type="match status" value="1"/>
</dbReference>
<dbReference type="InterPro" id="IPR029044">
    <property type="entry name" value="Nucleotide-diphossugar_trans"/>
</dbReference>
<evidence type="ECO:0000313" key="4">
    <source>
        <dbReference type="Proteomes" id="UP001208540"/>
    </source>
</evidence>
<dbReference type="PANTHER" id="PTHR43685:SF2">
    <property type="entry name" value="GLYCOSYLTRANSFERASE 2-LIKE DOMAIN-CONTAINING PROTEIN"/>
    <property type="match status" value="1"/>
</dbReference>
<evidence type="ECO:0000313" key="5">
    <source>
        <dbReference type="Proteomes" id="UP001208912"/>
    </source>
</evidence>
<name>A0AAW5VI25_9LEPT</name>
<dbReference type="SUPFAM" id="SSF53448">
    <property type="entry name" value="Nucleotide-diphospho-sugar transferases"/>
    <property type="match status" value="1"/>
</dbReference>
<dbReference type="InterPro" id="IPR050834">
    <property type="entry name" value="Glycosyltransf_2"/>
</dbReference>
<dbReference type="Proteomes" id="UP001208912">
    <property type="component" value="Unassembled WGS sequence"/>
</dbReference>
<dbReference type="Gene3D" id="3.90.550.10">
    <property type="entry name" value="Spore Coat Polysaccharide Biosynthesis Protein SpsA, Chain A"/>
    <property type="match status" value="1"/>
</dbReference>
<sequence>MDKNIGVPFVSVVIPTYNRAFEIKKAIQSVIAQDYNNWELVIVDNNSTDQTDSVIKEFDEKRIRILKINNNGSIGKSRNLGIKNSKGDWIAFLDSDDWWYPTKLSDSLKEISDATDIIYHDLDIVESRDSDKKAPSVIKGKVLNSPILRNLLVGGNVIANSSVMVRKSILEKIGYISEDMNINPSVDYNTWLKVASVTEKFKYLPKSLGAYLIHPGGESQRDMSVSIRYAMDQFLETLSDKDRKIVERNIRYVHARYLFKKEKYADSIIALKKCFSLGNFAMTLKVTIMLLLATLRK</sequence>
<comment type="caution">
    <text evidence="3">The sequence shown here is derived from an EMBL/GenBank/DDBJ whole genome shotgun (WGS) entry which is preliminary data.</text>
</comment>
<reference evidence="3 5" key="1">
    <citation type="submission" date="2022-06" db="EMBL/GenBank/DDBJ databases">
        <title>Leptospira isolates from biofilms formed at urban environments.</title>
        <authorList>
            <person name="Ribeiro P.S."/>
            <person name="Sousa T."/>
            <person name="Carvalho N."/>
            <person name="Aburjaile F."/>
            <person name="Neves F."/>
            <person name="Oliveira D."/>
            <person name="Blanco L."/>
            <person name="Lima J."/>
            <person name="Costa F."/>
            <person name="Brenig B."/>
            <person name="Soares S."/>
            <person name="Ramos R."/>
            <person name="Goes-Neto A."/>
            <person name="Matiuzzi M."/>
            <person name="Azevedo V."/>
            <person name="Ristow P."/>
        </authorList>
    </citation>
    <scope>NUCLEOTIDE SEQUENCE</scope>
    <source>
        <strain evidence="2 5">VSF19</strain>
        <strain evidence="3">VSF20</strain>
    </source>
</reference>
<evidence type="ECO:0000313" key="3">
    <source>
        <dbReference type="EMBL" id="MCW7530744.1"/>
    </source>
</evidence>
<dbReference type="GO" id="GO:0016757">
    <property type="term" value="F:glycosyltransferase activity"/>
    <property type="evidence" value="ECO:0007669"/>
    <property type="project" value="UniProtKB-KW"/>
</dbReference>